<feature type="domain" description="Glycosyltransferase 2-like" evidence="1">
    <location>
        <begin position="212"/>
        <end position="340"/>
    </location>
</feature>
<name>B7ZG09_9PAST</name>
<gene>
    <name evidence="2" type="primary">gcbA</name>
</gene>
<reference evidence="2" key="1">
    <citation type="submission" date="2008-01" db="EMBL/GenBank/DDBJ databases">
        <title>Identification and characterization of the capsule biosynthetic locus in Gallibacterium.</title>
        <authorList>
            <person name="Bojesen A.M."/>
            <person name="Kristensen B.M."/>
            <person name="Boyce J.D."/>
            <person name="Soriano E.V."/>
            <person name="Bisgaard M."/>
            <person name="Adler B."/>
        </authorList>
    </citation>
    <scope>NUCLEOTIDE SEQUENCE</scope>
    <source>
        <strain evidence="2">12656-12</strain>
    </source>
</reference>
<dbReference type="CAZy" id="GT2">
    <property type="family name" value="Glycosyltransferase Family 2"/>
</dbReference>
<dbReference type="SUPFAM" id="SSF53448">
    <property type="entry name" value="Nucleotide-diphospho-sugar transferases"/>
    <property type="match status" value="1"/>
</dbReference>
<evidence type="ECO:0000313" key="2">
    <source>
        <dbReference type="EMBL" id="CAQ00009.1"/>
    </source>
</evidence>
<dbReference type="GO" id="GO:0016758">
    <property type="term" value="F:hexosyltransferase activity"/>
    <property type="evidence" value="ECO:0007669"/>
    <property type="project" value="UniProtKB-ARBA"/>
</dbReference>
<dbReference type="CDD" id="cd00761">
    <property type="entry name" value="Glyco_tranf_GTA_type"/>
    <property type="match status" value="1"/>
</dbReference>
<dbReference type="InterPro" id="IPR029044">
    <property type="entry name" value="Nucleotide-diphossugar_trans"/>
</dbReference>
<evidence type="ECO:0000259" key="1">
    <source>
        <dbReference type="Pfam" id="PF00535"/>
    </source>
</evidence>
<dbReference type="Pfam" id="PF00535">
    <property type="entry name" value="Glycos_transf_2"/>
    <property type="match status" value="1"/>
</dbReference>
<protein>
    <submittedName>
        <fullName evidence="2">GcbA protein</fullName>
    </submittedName>
</protein>
<dbReference type="InterPro" id="IPR001173">
    <property type="entry name" value="Glyco_trans_2-like"/>
</dbReference>
<dbReference type="EMBL" id="AM940147">
    <property type="protein sequence ID" value="CAQ00009.1"/>
    <property type="molecule type" value="Genomic_DNA"/>
</dbReference>
<dbReference type="Gene3D" id="3.90.550.10">
    <property type="entry name" value="Spore Coat Polysaccharide Biosynthesis Protein SpsA, Chain A"/>
    <property type="match status" value="1"/>
</dbReference>
<organism evidence="2">
    <name type="scientific">Gallibacterium anatis</name>
    <dbReference type="NCBI Taxonomy" id="750"/>
    <lineage>
        <taxon>Bacteria</taxon>
        <taxon>Pseudomonadati</taxon>
        <taxon>Pseudomonadota</taxon>
        <taxon>Gammaproteobacteria</taxon>
        <taxon>Pasteurellales</taxon>
        <taxon>Pasteurellaceae</taxon>
        <taxon>Gallibacterium</taxon>
    </lineage>
</organism>
<dbReference type="RefSeq" id="WP_021461679.1">
    <property type="nucleotide sequence ID" value="NZ_JARTCQ010000003.1"/>
</dbReference>
<sequence length="479" mass="56250">MILKFLNINQLFKERQYSLLLAKYSTQLNKSLLGKTIFESGLYSQFLADPQWRGTVFYAVGLLFYKDYTDFRIYWRSFSKKRKLSVSDKRIILKSLYINYPYKAKAFCKFYFPQDKILYCSLLSVIDEKLKNNFLLEKISLSKEPQSILLASNFLAIDNPLKQQYYFNRLMDFYGLRKIALINNAKSIFSTNLQCNRVNVKPKNVENFPLVSILMTTFNSQQFVENSLLSLVYQDYSNKEIIVIDDCSSDNTCNIVQKIADKYSFVKLIQLPENVGTFVAKTIGAKFATGEFITCQDSDDWAHPEKLTRQVEPLLKNKNIIVTFSKWFRVTKKGKVYSRMIYPFIRLNPSSALFRRQIVEEKTGLWDWVKTGADSEFNARLKLVFGNKAICVINKPLTIGAHRENSLMTSVETGCSDHSALIRQQYWENWNYWHIEQLMRKHSIRMDYKNRKELFSIPQEISVDINKISRIFKKFELFL</sequence>
<proteinExistence type="predicted"/>
<dbReference type="PANTHER" id="PTHR22916">
    <property type="entry name" value="GLYCOSYLTRANSFERASE"/>
    <property type="match status" value="1"/>
</dbReference>
<accession>B7ZG09</accession>
<dbReference type="AlphaFoldDB" id="B7ZG09"/>